<feature type="region of interest" description="Disordered" evidence="4">
    <location>
        <begin position="328"/>
        <end position="348"/>
    </location>
</feature>
<protein>
    <submittedName>
        <fullName evidence="9">Succinate-semialdehyde dehydrogenase</fullName>
    </submittedName>
</protein>
<dbReference type="SUPFAM" id="SSF51556">
    <property type="entry name" value="Metallo-dependent hydrolases"/>
    <property type="match status" value="1"/>
</dbReference>
<dbReference type="Proteomes" id="UP001213799">
    <property type="component" value="Unassembled WGS sequence"/>
</dbReference>
<evidence type="ECO:0000256" key="3">
    <source>
        <dbReference type="ARBA" id="ARBA00023002"/>
    </source>
</evidence>
<dbReference type="PANTHER" id="PTHR43353:SF7">
    <property type="entry name" value="SUCCINATE SEMIALDEHYDE DEHYDROGENASE (EUROFUNG)"/>
    <property type="match status" value="1"/>
</dbReference>
<feature type="domain" description="Amidohydrolase-related" evidence="7">
    <location>
        <begin position="1159"/>
        <end position="1262"/>
    </location>
</feature>
<dbReference type="Pfam" id="PF00171">
    <property type="entry name" value="Aldedh"/>
    <property type="match status" value="1"/>
</dbReference>
<feature type="domain" description="Rhodopsin" evidence="8">
    <location>
        <begin position="49"/>
        <end position="290"/>
    </location>
</feature>
<dbReference type="Gene3D" id="3.40.605.10">
    <property type="entry name" value="Aldehyde Dehydrogenase, Chain A, domain 1"/>
    <property type="match status" value="1"/>
</dbReference>
<dbReference type="Gene3D" id="3.20.20.140">
    <property type="entry name" value="Metal-dependent hydrolases"/>
    <property type="match status" value="1"/>
</dbReference>
<evidence type="ECO:0000256" key="2">
    <source>
        <dbReference type="ARBA" id="ARBA00009986"/>
    </source>
</evidence>
<dbReference type="InterPro" id="IPR032466">
    <property type="entry name" value="Metal_Hydrolase"/>
</dbReference>
<feature type="transmembrane region" description="Helical" evidence="5">
    <location>
        <begin position="225"/>
        <end position="246"/>
    </location>
</feature>
<dbReference type="FunFam" id="3.40.309.10:FF:000004">
    <property type="entry name" value="Succinate-semialdehyde dehydrogenase I"/>
    <property type="match status" value="1"/>
</dbReference>
<reference evidence="9" key="1">
    <citation type="journal article" date="2023" name="IMA Fungus">
        <title>Comparative genomic study of the Penicillium genus elucidates a diverse pangenome and 15 lateral gene transfer events.</title>
        <authorList>
            <person name="Petersen C."/>
            <person name="Sorensen T."/>
            <person name="Nielsen M.R."/>
            <person name="Sondergaard T.E."/>
            <person name="Sorensen J.L."/>
            <person name="Fitzpatrick D.A."/>
            <person name="Frisvad J.C."/>
            <person name="Nielsen K.L."/>
        </authorList>
    </citation>
    <scope>NUCLEOTIDE SEQUENCE</scope>
    <source>
        <strain evidence="9">IBT 12815</strain>
    </source>
</reference>
<evidence type="ECO:0000256" key="4">
    <source>
        <dbReference type="SAM" id="MobiDB-lite"/>
    </source>
</evidence>
<name>A0AAD6GWH0_9EURO</name>
<dbReference type="GO" id="GO:0009450">
    <property type="term" value="P:gamma-aminobutyric acid catabolic process"/>
    <property type="evidence" value="ECO:0007669"/>
    <property type="project" value="TreeGrafter"/>
</dbReference>
<sequence length="1318" mass="144340">MHLKIEGAGCSRNLTLFWGECTMIDDHYQRTALGIVVAFTILGGITVLLRLWSRWLSRSALTIDDYLIVVGYIIALSQSVTSWFYIKTNYVGIHIWDVPKHYNPRPGLNWNFANQLLYNPALTVVKLSILLFLRRLDSRSRVIKYLIWSSFAIVTSLFTAVLLVDIFQCNPVAYVYDMTIPGGKCINQGAFYVSTAALNLFTDIMVLSIPIIITARLQMPVRRKIAVCIILCLGGVATAIGVWRIVILAQGFLSHTPNPDPTYSIGFCSSAVEVNIAVVTACGPSLKAISSRFLPRILGSSRNGKSTYGAGTGSGSGVGSRRLRSNIFKSKSTSHTQPSAYSVPGADYEMADPLGGPRVDIAGDFEMRKYKRGGDSSNGSLSDDGKGIMKTTDISVGYSMEPRMDGRSQEGRPASVDSLLADPSLLKFDSIIGDKWVGAKSGKRFEVLDPGTDKAWASCPANAAEDVSAAVENSHAAFEQFRKVNPRQRAKWLLEWHNLTVAARDDLAQIVTHETGKPLAEAYGEIDYSLGFLWWFAGEAERIQGSVSTAAAPNRRLFTIKQPIGVAAALVPWNFPIAMVLRKVGAALAAGCTMVVKPSPETPISALVLAELAQRAGIPAGVLNVLTTDLENTPALSEALCKHPLVKKVTFTGSTRVGKLVASHCAHGLKKLTLELGGNCPFLVFDDANLDQAVEQLMLLKWRHAGQACITANRIYVQAGIYDRFAALLKERTAAIVVGHGAVNGTTMGPLTTPRSIDKASAQVEDARRLGADVILGGNPVASKPGYFFEPTILSGMTEEMLISQEESFAPIAALYRFETEEQAVKLANDTSMGLASYAFTKNIDRMWRLLENLEAGMIGMNTGNSSAAESPFGGLKESGYGKESGKDVAVNEYLIFFTAHIFNIVIMDNLSPLRNLIQSHPLIDHHAHNLLNRESATDYDNYPIEAITSSADGRALENARTTLPSLRAITQLSKLYGRACENWNDIQSAHDQSVREDYDDLIRKSLSGTHALLLDNYLRDDEDIEPSTWHDSFTVSPTKRIVQIEALAESTILQVSNARKNGESVWNNFRQMFQDALGEALDDANIVAFKSEISCRTGLDVDPYSSDDTTLGGSLIRILDSGTTRSGFEVNDKQICDWIVQQTLKAISFKKKAGVAKPLLFHTGLGDDRINLLRANPACLQPLIAQYASADIVLLHAGYPYTREAGYLAAAYPNVYLDLGKVFPMVSREAQTKVLRESLEMAPTNRLLWSTGGQFHPETFWLANQQFRQALEMVLVDYVQQSDFTATQAMKVAADVLFYNSNRLYSLNLTPSYTPGE</sequence>
<keyword evidence="5" id="KW-0472">Membrane</keyword>
<dbReference type="FunFam" id="3.40.605.10:FF:000023">
    <property type="entry name" value="Succinate-semialdehyde dehydrogenase (Eurofung)"/>
    <property type="match status" value="1"/>
</dbReference>
<dbReference type="GeneID" id="81590612"/>
<feature type="transmembrane region" description="Helical" evidence="5">
    <location>
        <begin position="191"/>
        <end position="213"/>
    </location>
</feature>
<dbReference type="Pfam" id="PF20684">
    <property type="entry name" value="Fung_rhodopsin"/>
    <property type="match status" value="1"/>
</dbReference>
<feature type="domain" description="Aldehyde dehydrogenase" evidence="6">
    <location>
        <begin position="436"/>
        <end position="894"/>
    </location>
</feature>
<dbReference type="EMBL" id="JAQJAE010000005">
    <property type="protein sequence ID" value="KAJ5592412.1"/>
    <property type="molecule type" value="Genomic_DNA"/>
</dbReference>
<dbReference type="Gene3D" id="3.40.309.10">
    <property type="entry name" value="Aldehyde Dehydrogenase, Chain A, domain 2"/>
    <property type="match status" value="1"/>
</dbReference>
<dbReference type="RefSeq" id="XP_056749038.1">
    <property type="nucleotide sequence ID" value="XM_056900370.1"/>
</dbReference>
<dbReference type="InterPro" id="IPR016162">
    <property type="entry name" value="Ald_DH_N"/>
</dbReference>
<organism evidence="9 10">
    <name type="scientific">Penicillium hordei</name>
    <dbReference type="NCBI Taxonomy" id="40994"/>
    <lineage>
        <taxon>Eukaryota</taxon>
        <taxon>Fungi</taxon>
        <taxon>Dikarya</taxon>
        <taxon>Ascomycota</taxon>
        <taxon>Pezizomycotina</taxon>
        <taxon>Eurotiomycetes</taxon>
        <taxon>Eurotiomycetidae</taxon>
        <taxon>Eurotiales</taxon>
        <taxon>Aspergillaceae</taxon>
        <taxon>Penicillium</taxon>
    </lineage>
</organism>
<dbReference type="GO" id="GO:0016787">
    <property type="term" value="F:hydrolase activity"/>
    <property type="evidence" value="ECO:0007669"/>
    <property type="project" value="InterPro"/>
</dbReference>
<dbReference type="Pfam" id="PF04909">
    <property type="entry name" value="Amidohydro_2"/>
    <property type="match status" value="1"/>
</dbReference>
<dbReference type="PANTHER" id="PTHR43353">
    <property type="entry name" value="SUCCINATE-SEMIALDEHYDE DEHYDROGENASE, MITOCHONDRIAL"/>
    <property type="match status" value="1"/>
</dbReference>
<dbReference type="InterPro" id="IPR049326">
    <property type="entry name" value="Rhodopsin_dom_fungi"/>
</dbReference>
<comment type="similarity">
    <text evidence="2">Belongs to the aldehyde dehydrogenase family.</text>
</comment>
<evidence type="ECO:0000259" key="7">
    <source>
        <dbReference type="Pfam" id="PF04909"/>
    </source>
</evidence>
<feature type="transmembrane region" description="Helical" evidence="5">
    <location>
        <begin position="116"/>
        <end position="133"/>
    </location>
</feature>
<dbReference type="SUPFAM" id="SSF53720">
    <property type="entry name" value="ALDH-like"/>
    <property type="match status" value="1"/>
</dbReference>
<comment type="pathway">
    <text evidence="1">Amino-acid degradation; 4-aminobutanoate degradation.</text>
</comment>
<keyword evidence="10" id="KW-1185">Reference proteome</keyword>
<dbReference type="GO" id="GO:0004777">
    <property type="term" value="F:succinate-semialdehyde dehydrogenase (NAD+) activity"/>
    <property type="evidence" value="ECO:0007669"/>
    <property type="project" value="TreeGrafter"/>
</dbReference>
<evidence type="ECO:0000256" key="5">
    <source>
        <dbReference type="SAM" id="Phobius"/>
    </source>
</evidence>
<dbReference type="GO" id="GO:0005737">
    <property type="term" value="C:cytoplasm"/>
    <property type="evidence" value="ECO:0007669"/>
    <property type="project" value="TreeGrafter"/>
</dbReference>
<comment type="caution">
    <text evidence="9">The sequence shown here is derived from an EMBL/GenBank/DDBJ whole genome shotgun (WGS) entry which is preliminary data.</text>
</comment>
<feature type="transmembrane region" description="Helical" evidence="5">
    <location>
        <begin position="65"/>
        <end position="86"/>
    </location>
</feature>
<dbReference type="CDD" id="cd07103">
    <property type="entry name" value="ALDH_F5_SSADH_GabD"/>
    <property type="match status" value="1"/>
</dbReference>
<dbReference type="InterPro" id="IPR016163">
    <property type="entry name" value="Ald_DH_C"/>
</dbReference>
<keyword evidence="5" id="KW-1133">Transmembrane helix</keyword>
<reference evidence="9" key="2">
    <citation type="submission" date="2023-01" db="EMBL/GenBank/DDBJ databases">
        <authorList>
            <person name="Petersen C."/>
        </authorList>
    </citation>
    <scope>NUCLEOTIDE SEQUENCE</scope>
    <source>
        <strain evidence="9">IBT 12815</strain>
    </source>
</reference>
<proteinExistence type="inferred from homology"/>
<feature type="transmembrane region" description="Helical" evidence="5">
    <location>
        <begin position="32"/>
        <end position="53"/>
    </location>
</feature>
<evidence type="ECO:0000313" key="9">
    <source>
        <dbReference type="EMBL" id="KAJ5592412.1"/>
    </source>
</evidence>
<feature type="compositionally biased region" description="Polar residues" evidence="4">
    <location>
        <begin position="328"/>
        <end position="340"/>
    </location>
</feature>
<evidence type="ECO:0000259" key="6">
    <source>
        <dbReference type="Pfam" id="PF00171"/>
    </source>
</evidence>
<accession>A0AAD6GWH0</accession>
<dbReference type="InterPro" id="IPR006680">
    <property type="entry name" value="Amidohydro-rel"/>
</dbReference>
<gene>
    <name evidence="9" type="ORF">N7537_009316</name>
</gene>
<evidence type="ECO:0000313" key="10">
    <source>
        <dbReference type="Proteomes" id="UP001213799"/>
    </source>
</evidence>
<feature type="transmembrane region" description="Helical" evidence="5">
    <location>
        <begin position="145"/>
        <end position="167"/>
    </location>
</feature>
<dbReference type="InterPro" id="IPR015590">
    <property type="entry name" value="Aldehyde_DH_dom"/>
</dbReference>
<evidence type="ECO:0000259" key="8">
    <source>
        <dbReference type="Pfam" id="PF20684"/>
    </source>
</evidence>
<dbReference type="InterPro" id="IPR050740">
    <property type="entry name" value="Aldehyde_DH_Superfamily"/>
</dbReference>
<keyword evidence="3" id="KW-0560">Oxidoreductase</keyword>
<evidence type="ECO:0000256" key="1">
    <source>
        <dbReference type="ARBA" id="ARBA00005176"/>
    </source>
</evidence>
<dbReference type="InterPro" id="IPR016161">
    <property type="entry name" value="Ald_DH/histidinol_DH"/>
</dbReference>
<keyword evidence="5" id="KW-0812">Transmembrane</keyword>